<reference evidence="3" key="2">
    <citation type="submission" date="2020-05" db="UniProtKB">
        <authorList>
            <consortium name="EnsemblMetazoa"/>
        </authorList>
    </citation>
    <scope>IDENTIFICATION</scope>
</reference>
<name>A0A084WCI1_ANOSI</name>
<organism evidence="2">
    <name type="scientific">Anopheles sinensis</name>
    <name type="common">Mosquito</name>
    <dbReference type="NCBI Taxonomy" id="74873"/>
    <lineage>
        <taxon>Eukaryota</taxon>
        <taxon>Metazoa</taxon>
        <taxon>Ecdysozoa</taxon>
        <taxon>Arthropoda</taxon>
        <taxon>Hexapoda</taxon>
        <taxon>Insecta</taxon>
        <taxon>Pterygota</taxon>
        <taxon>Neoptera</taxon>
        <taxon>Endopterygota</taxon>
        <taxon>Diptera</taxon>
        <taxon>Nematocera</taxon>
        <taxon>Culicoidea</taxon>
        <taxon>Culicidae</taxon>
        <taxon>Anophelinae</taxon>
        <taxon>Anopheles</taxon>
    </lineage>
</organism>
<evidence type="ECO:0000313" key="3">
    <source>
        <dbReference type="EnsemblMetazoa" id="ASIC015986-PA"/>
    </source>
</evidence>
<dbReference type="EnsemblMetazoa" id="ASIC015986-RA">
    <property type="protein sequence ID" value="ASIC015986-PA"/>
    <property type="gene ID" value="ASIC015986"/>
</dbReference>
<evidence type="ECO:0000313" key="2">
    <source>
        <dbReference type="EMBL" id="KFB47925.1"/>
    </source>
</evidence>
<dbReference type="Proteomes" id="UP000030765">
    <property type="component" value="Unassembled WGS sequence"/>
</dbReference>
<keyword evidence="4" id="KW-1185">Reference proteome</keyword>
<evidence type="ECO:0000256" key="1">
    <source>
        <dbReference type="SAM" id="MobiDB-lite"/>
    </source>
</evidence>
<dbReference type="EMBL" id="KE525335">
    <property type="protein sequence ID" value="KFB47925.1"/>
    <property type="molecule type" value="Genomic_DNA"/>
</dbReference>
<sequence length="128" mass="14213">MVYVLGHGVVSKSSSKWLPTRIPFETSKLSGQTASRRKGRKERKLHRSEGHCHCHLPPGPENSHEVPPRSASGSDNSSEVPEVRHSRAQVIPIPGVSPLCFVSHTYTHTHTYTLPAIQRGHVPERKQS</sequence>
<gene>
    <name evidence="2" type="ORF">ZHAS_00015986</name>
</gene>
<proteinExistence type="predicted"/>
<protein>
    <submittedName>
        <fullName evidence="2 3">Tropomodulin-4 isoform X2</fullName>
    </submittedName>
</protein>
<dbReference type="AlphaFoldDB" id="A0A084WCI1"/>
<evidence type="ECO:0000313" key="4">
    <source>
        <dbReference type="Proteomes" id="UP000030765"/>
    </source>
</evidence>
<feature type="compositionally biased region" description="Basic residues" evidence="1">
    <location>
        <begin position="35"/>
        <end position="46"/>
    </location>
</feature>
<accession>A0A084WCI1</accession>
<dbReference type="VEuPathDB" id="VectorBase:ASIC015986"/>
<dbReference type="EMBL" id="ATLV01022669">
    <property type="status" value="NOT_ANNOTATED_CDS"/>
    <property type="molecule type" value="Genomic_DNA"/>
</dbReference>
<reference evidence="2 4" key="1">
    <citation type="journal article" date="2014" name="BMC Genomics">
        <title>Genome sequence of Anopheles sinensis provides insight into genetics basis of mosquito competence for malaria parasites.</title>
        <authorList>
            <person name="Zhou D."/>
            <person name="Zhang D."/>
            <person name="Ding G."/>
            <person name="Shi L."/>
            <person name="Hou Q."/>
            <person name="Ye Y."/>
            <person name="Xu Y."/>
            <person name="Zhou H."/>
            <person name="Xiong C."/>
            <person name="Li S."/>
            <person name="Yu J."/>
            <person name="Hong S."/>
            <person name="Yu X."/>
            <person name="Zou P."/>
            <person name="Chen C."/>
            <person name="Chang X."/>
            <person name="Wang W."/>
            <person name="Lv Y."/>
            <person name="Sun Y."/>
            <person name="Ma L."/>
            <person name="Shen B."/>
            <person name="Zhu C."/>
        </authorList>
    </citation>
    <scope>NUCLEOTIDE SEQUENCE [LARGE SCALE GENOMIC DNA]</scope>
</reference>
<feature type="region of interest" description="Disordered" evidence="1">
    <location>
        <begin position="23"/>
        <end position="87"/>
    </location>
</feature>